<dbReference type="UniPathway" id="UPA00053">
    <property type="reaction ID" value="UER00086"/>
</dbReference>
<keyword evidence="13" id="KW-1185">Reference proteome</keyword>
<proteinExistence type="inferred from homology"/>
<dbReference type="Pfam" id="PF01220">
    <property type="entry name" value="DHquinase_II"/>
    <property type="match status" value="1"/>
</dbReference>
<dbReference type="EC" id="4.2.1.10" evidence="6 8"/>
<dbReference type="KEGG" id="mrs:Murru_2390"/>
<dbReference type="GO" id="GO:0008652">
    <property type="term" value="P:amino acid biosynthetic process"/>
    <property type="evidence" value="ECO:0007669"/>
    <property type="project" value="UniProtKB-KW"/>
</dbReference>
<evidence type="ECO:0000256" key="1">
    <source>
        <dbReference type="ARBA" id="ARBA00001864"/>
    </source>
</evidence>
<dbReference type="EMBL" id="CP002999">
    <property type="protein sequence ID" value="AEM71428.1"/>
    <property type="molecule type" value="Genomic_DNA"/>
</dbReference>
<evidence type="ECO:0000256" key="3">
    <source>
        <dbReference type="ARBA" id="ARBA00004902"/>
    </source>
</evidence>
<keyword evidence="7 8" id="KW-0456">Lyase</keyword>
<dbReference type="STRING" id="886377.Murru_2390"/>
<sequence>MPFRFFLCLKKYHIFTAMKLMIINGPNLNLLGKREPEVYGSTSFEDYFEQLQEKFPQVELEYYQSNIEGELIGKIQEVGFNYDGIILNAAAYTHTSVGIGDAVKAVETPVIEVHISNTHQREEYRHVSYISPGAKGVILGFGLQSYDLAIQSFLG</sequence>
<dbReference type="NCBIfam" id="NF003807">
    <property type="entry name" value="PRK05395.1-4"/>
    <property type="match status" value="1"/>
</dbReference>
<dbReference type="eggNOG" id="COG0757">
    <property type="taxonomic scope" value="Bacteria"/>
</dbReference>
<keyword evidence="8" id="KW-0028">Amino-acid biosynthesis</keyword>
<dbReference type="AlphaFoldDB" id="G2PP43"/>
<feature type="binding site" evidence="8 10">
    <location>
        <position position="101"/>
    </location>
    <ligand>
        <name>substrate</name>
    </ligand>
</feature>
<dbReference type="NCBIfam" id="NF003805">
    <property type="entry name" value="PRK05395.1-2"/>
    <property type="match status" value="1"/>
</dbReference>
<evidence type="ECO:0000256" key="4">
    <source>
        <dbReference type="ARBA" id="ARBA00011037"/>
    </source>
</evidence>
<feature type="binding site" evidence="8 10">
    <location>
        <position position="125"/>
    </location>
    <ligand>
        <name>substrate</name>
    </ligand>
</feature>
<dbReference type="GO" id="GO:0003855">
    <property type="term" value="F:3-dehydroquinate dehydratase activity"/>
    <property type="evidence" value="ECO:0007669"/>
    <property type="project" value="UniProtKB-UniRule"/>
</dbReference>
<dbReference type="HAMAP" id="MF_00169">
    <property type="entry name" value="AroQ"/>
    <property type="match status" value="1"/>
</dbReference>
<dbReference type="GO" id="GO:0019631">
    <property type="term" value="P:quinate catabolic process"/>
    <property type="evidence" value="ECO:0007669"/>
    <property type="project" value="TreeGrafter"/>
</dbReference>
<dbReference type="InterPro" id="IPR036441">
    <property type="entry name" value="DHquinase_II_sf"/>
</dbReference>
<evidence type="ECO:0000256" key="11">
    <source>
        <dbReference type="PIRSR" id="PIRSR001399-3"/>
    </source>
</evidence>
<dbReference type="PANTHER" id="PTHR21272:SF3">
    <property type="entry name" value="CATABOLIC 3-DEHYDROQUINASE"/>
    <property type="match status" value="1"/>
</dbReference>
<feature type="binding site" evidence="8 10">
    <location>
        <position position="94"/>
    </location>
    <ligand>
        <name>substrate</name>
    </ligand>
</feature>
<evidence type="ECO:0000313" key="12">
    <source>
        <dbReference type="EMBL" id="AEM71428.1"/>
    </source>
</evidence>
<evidence type="ECO:0000256" key="7">
    <source>
        <dbReference type="ARBA" id="ARBA00023239"/>
    </source>
</evidence>
<dbReference type="InterPro" id="IPR018509">
    <property type="entry name" value="DHquinase_II_CS"/>
</dbReference>
<feature type="binding site" evidence="8 10">
    <location>
        <position position="88"/>
    </location>
    <ligand>
        <name>substrate</name>
    </ligand>
</feature>
<evidence type="ECO:0000313" key="13">
    <source>
        <dbReference type="Proteomes" id="UP000008908"/>
    </source>
</evidence>
<evidence type="ECO:0000256" key="10">
    <source>
        <dbReference type="PIRSR" id="PIRSR001399-2"/>
    </source>
</evidence>
<name>G2PP43_ALLRU</name>
<keyword evidence="8" id="KW-0057">Aromatic amino acid biosynthesis</keyword>
<organism evidence="12 13">
    <name type="scientific">Allomuricauda ruestringensis (strain DSM 13258 / CIP 107369 / LMG 19739 / B1)</name>
    <name type="common">Muricauda ruestringensis</name>
    <dbReference type="NCBI Taxonomy" id="886377"/>
    <lineage>
        <taxon>Bacteria</taxon>
        <taxon>Pseudomonadati</taxon>
        <taxon>Bacteroidota</taxon>
        <taxon>Flavobacteriia</taxon>
        <taxon>Flavobacteriales</taxon>
        <taxon>Flavobacteriaceae</taxon>
        <taxon>Flagellimonas</taxon>
    </lineage>
</organism>
<dbReference type="PROSITE" id="PS01029">
    <property type="entry name" value="DEHYDROQUINASE_II"/>
    <property type="match status" value="1"/>
</dbReference>
<comment type="pathway">
    <text evidence="3 8">Metabolic intermediate biosynthesis; chorismate biosynthesis; chorismate from D-erythrose 4-phosphate and phosphoenolpyruvate: step 3/7.</text>
</comment>
<dbReference type="InterPro" id="IPR001874">
    <property type="entry name" value="DHquinase_II"/>
</dbReference>
<comment type="function">
    <text evidence="2 8">Catalyzes a trans-dehydration via an enolate intermediate.</text>
</comment>
<feature type="active site" description="Proton acceptor" evidence="8 9">
    <location>
        <position position="39"/>
    </location>
</feature>
<dbReference type="Proteomes" id="UP000008908">
    <property type="component" value="Chromosome"/>
</dbReference>
<comment type="subunit">
    <text evidence="5 8">Homododecamer.</text>
</comment>
<protein>
    <recommendedName>
        <fullName evidence="6 8">3-dehydroquinate dehydratase</fullName>
        <shortName evidence="8">3-dehydroquinase</shortName>
        <ecNumber evidence="6 8">4.2.1.10</ecNumber>
    </recommendedName>
    <alternativeName>
        <fullName evidence="8">Type II DHQase</fullName>
    </alternativeName>
</protein>
<comment type="similarity">
    <text evidence="4 8">Belongs to the type-II 3-dehydroquinase family.</text>
</comment>
<dbReference type="PIRSF" id="PIRSF001399">
    <property type="entry name" value="DHquinase_II"/>
    <property type="match status" value="1"/>
</dbReference>
<evidence type="ECO:0000256" key="5">
    <source>
        <dbReference type="ARBA" id="ARBA00011193"/>
    </source>
</evidence>
<feature type="active site" description="Proton donor" evidence="8 9">
    <location>
        <position position="114"/>
    </location>
</feature>
<dbReference type="NCBIfam" id="TIGR01088">
    <property type="entry name" value="aroQ"/>
    <property type="match status" value="1"/>
</dbReference>
<evidence type="ECO:0000256" key="8">
    <source>
        <dbReference type="HAMAP-Rule" id="MF_00169"/>
    </source>
</evidence>
<dbReference type="SUPFAM" id="SSF52304">
    <property type="entry name" value="Type II 3-dehydroquinate dehydratase"/>
    <property type="match status" value="1"/>
</dbReference>
<dbReference type="HOGENOM" id="CLU_090968_2_0_10"/>
<accession>G2PP43</accession>
<dbReference type="Gene3D" id="3.40.50.9100">
    <property type="entry name" value="Dehydroquinase, class II"/>
    <property type="match status" value="1"/>
</dbReference>
<comment type="catalytic activity">
    <reaction evidence="1 8">
        <text>3-dehydroquinate = 3-dehydroshikimate + H2O</text>
        <dbReference type="Rhea" id="RHEA:21096"/>
        <dbReference type="ChEBI" id="CHEBI:15377"/>
        <dbReference type="ChEBI" id="CHEBI:16630"/>
        <dbReference type="ChEBI" id="CHEBI:32364"/>
        <dbReference type="EC" id="4.2.1.10"/>
    </reaction>
</comment>
<reference evidence="13" key="1">
    <citation type="submission" date="2011-08" db="EMBL/GenBank/DDBJ databases">
        <title>The complete genome of Muricauda ruestringensis DSM 13258.</title>
        <authorList>
            <person name="Lucas S."/>
            <person name="Han J."/>
            <person name="Lapidus A."/>
            <person name="Bruce D."/>
            <person name="Goodwin L."/>
            <person name="Pitluck S."/>
            <person name="Peters L."/>
            <person name="Kyrpides N."/>
            <person name="Mavromatis K."/>
            <person name="Ivanova N."/>
            <person name="Ovchinnikova G."/>
            <person name="Teshima H."/>
            <person name="Detter J.C."/>
            <person name="Tapia R."/>
            <person name="Han C."/>
            <person name="Land M."/>
            <person name="Hauser L."/>
            <person name="Markowitz V."/>
            <person name="Cheng J.-F."/>
            <person name="Hugenholtz P."/>
            <person name="Woyke T."/>
            <person name="Wu D."/>
            <person name="Spring S."/>
            <person name="Schroeder M."/>
            <person name="Brambilla E."/>
            <person name="Klenk H.-P."/>
            <person name="Eisen J.A."/>
        </authorList>
    </citation>
    <scope>NUCLEOTIDE SEQUENCE [LARGE SCALE GENOMIC DNA]</scope>
    <source>
        <strain evidence="13">DSM 13258 / LMG 19739 / B1</strain>
    </source>
</reference>
<gene>
    <name evidence="8" type="primary">aroQ</name>
    <name evidence="12" type="ordered locus">Murru_2390</name>
</gene>
<evidence type="ECO:0000256" key="6">
    <source>
        <dbReference type="ARBA" id="ARBA00012060"/>
    </source>
</evidence>
<dbReference type="GO" id="GO:0009073">
    <property type="term" value="P:aromatic amino acid family biosynthetic process"/>
    <property type="evidence" value="ECO:0007669"/>
    <property type="project" value="UniProtKB-KW"/>
</dbReference>
<dbReference type="PANTHER" id="PTHR21272">
    <property type="entry name" value="CATABOLIC 3-DEHYDROQUINASE"/>
    <property type="match status" value="1"/>
</dbReference>
<feature type="binding site" evidence="8 10">
    <location>
        <begin position="115"/>
        <end position="116"/>
    </location>
    <ligand>
        <name>substrate</name>
    </ligand>
</feature>
<dbReference type="CDD" id="cd00466">
    <property type="entry name" value="DHQase_II"/>
    <property type="match status" value="1"/>
</dbReference>
<feature type="site" description="Transition state stabilizer" evidence="8 11">
    <location>
        <position position="34"/>
    </location>
</feature>
<evidence type="ECO:0000256" key="2">
    <source>
        <dbReference type="ARBA" id="ARBA00003924"/>
    </source>
</evidence>
<evidence type="ECO:0000256" key="9">
    <source>
        <dbReference type="PIRSR" id="PIRSR001399-1"/>
    </source>
</evidence>
<dbReference type="GO" id="GO:0009423">
    <property type="term" value="P:chorismate biosynthetic process"/>
    <property type="evidence" value="ECO:0007669"/>
    <property type="project" value="UniProtKB-UniRule"/>
</dbReference>
<reference evidence="12 13" key="2">
    <citation type="journal article" date="2012" name="Stand. Genomic Sci.">
        <title>Complete genome sequence of the facultatively anaerobic, appendaged bacterium Muricauda ruestringensis type strain (B1(T)).</title>
        <authorList>
            <person name="Huntemann M."/>
            <person name="Teshima H."/>
            <person name="Lapidus A."/>
            <person name="Nolan M."/>
            <person name="Lucas S."/>
            <person name="Hammon N."/>
            <person name="Deshpande S."/>
            <person name="Cheng J.F."/>
            <person name="Tapia R."/>
            <person name="Goodwin L.A."/>
            <person name="Pitluck S."/>
            <person name="Liolios K."/>
            <person name="Pagani I."/>
            <person name="Ivanova N."/>
            <person name="Mavromatis K."/>
            <person name="Mikhailova N."/>
            <person name="Pati A."/>
            <person name="Chen A."/>
            <person name="Palaniappan K."/>
            <person name="Land M."/>
            <person name="Hauser L."/>
            <person name="Pan C."/>
            <person name="Brambilla E.M."/>
            <person name="Rohde M."/>
            <person name="Spring S."/>
            <person name="Goker M."/>
            <person name="Detter J.C."/>
            <person name="Bristow J."/>
            <person name="Eisen J.A."/>
            <person name="Markowitz V."/>
            <person name="Hugenholtz P."/>
            <person name="Kyrpides N.C."/>
            <person name="Klenk H.P."/>
            <person name="Woyke T."/>
        </authorList>
    </citation>
    <scope>NUCLEOTIDE SEQUENCE [LARGE SCALE GENOMIC DNA]</scope>
    <source>
        <strain evidence="13">DSM 13258 / LMG 19739 / B1</strain>
    </source>
</reference>
<dbReference type="NCBIfam" id="NF003806">
    <property type="entry name" value="PRK05395.1-3"/>
    <property type="match status" value="1"/>
</dbReference>